<dbReference type="EMBL" id="KQ459594">
    <property type="protein sequence ID" value="KPI96139.1"/>
    <property type="molecule type" value="Genomic_DNA"/>
</dbReference>
<protein>
    <submittedName>
        <fullName evidence="1">Uncharacterized protein</fullName>
    </submittedName>
</protein>
<organism evidence="1 2">
    <name type="scientific">Papilio xuthus</name>
    <name type="common">Asian swallowtail butterfly</name>
    <dbReference type="NCBI Taxonomy" id="66420"/>
    <lineage>
        <taxon>Eukaryota</taxon>
        <taxon>Metazoa</taxon>
        <taxon>Ecdysozoa</taxon>
        <taxon>Arthropoda</taxon>
        <taxon>Hexapoda</taxon>
        <taxon>Insecta</taxon>
        <taxon>Pterygota</taxon>
        <taxon>Neoptera</taxon>
        <taxon>Endopterygota</taxon>
        <taxon>Lepidoptera</taxon>
        <taxon>Glossata</taxon>
        <taxon>Ditrysia</taxon>
        <taxon>Papilionoidea</taxon>
        <taxon>Papilionidae</taxon>
        <taxon>Papilioninae</taxon>
        <taxon>Papilio</taxon>
    </lineage>
</organism>
<gene>
    <name evidence="1" type="ORF">RR46_06873</name>
</gene>
<accession>A0A194PTQ7</accession>
<sequence>MDNTRRLRQQYTELRPPTPAARYPRLSTALTARRQPASFVRWSLSEAAVSEHSLLSRKWVAYLRYSFS</sequence>
<evidence type="ECO:0000313" key="1">
    <source>
        <dbReference type="EMBL" id="KPI96139.1"/>
    </source>
</evidence>
<keyword evidence="2" id="KW-1185">Reference proteome</keyword>
<reference evidence="1 2" key="1">
    <citation type="journal article" date="2015" name="Nat. Commun.">
        <title>Outbred genome sequencing and CRISPR/Cas9 gene editing in butterflies.</title>
        <authorList>
            <person name="Li X."/>
            <person name="Fan D."/>
            <person name="Zhang W."/>
            <person name="Liu G."/>
            <person name="Zhang L."/>
            <person name="Zhao L."/>
            <person name="Fang X."/>
            <person name="Chen L."/>
            <person name="Dong Y."/>
            <person name="Chen Y."/>
            <person name="Ding Y."/>
            <person name="Zhao R."/>
            <person name="Feng M."/>
            <person name="Zhu Y."/>
            <person name="Feng Y."/>
            <person name="Jiang X."/>
            <person name="Zhu D."/>
            <person name="Xiang H."/>
            <person name="Feng X."/>
            <person name="Li S."/>
            <person name="Wang J."/>
            <person name="Zhang G."/>
            <person name="Kronforst M.R."/>
            <person name="Wang W."/>
        </authorList>
    </citation>
    <scope>NUCLEOTIDE SEQUENCE [LARGE SCALE GENOMIC DNA]</scope>
    <source>
        <strain evidence="1">Ya'a_city_454_Px</strain>
        <tissue evidence="1">Whole body</tissue>
    </source>
</reference>
<name>A0A194PTQ7_PAPXU</name>
<evidence type="ECO:0000313" key="2">
    <source>
        <dbReference type="Proteomes" id="UP000053268"/>
    </source>
</evidence>
<dbReference type="AlphaFoldDB" id="A0A194PTQ7"/>
<dbReference type="Proteomes" id="UP000053268">
    <property type="component" value="Unassembled WGS sequence"/>
</dbReference>
<proteinExistence type="predicted"/>